<dbReference type="NCBIfam" id="TIGR01221">
    <property type="entry name" value="rmlC"/>
    <property type="match status" value="1"/>
</dbReference>
<sequence>MLTTPLSLPDVLVLEPTVRRDARGDFQESFNQRDFEQVLGRPLHFVQDNQSRSRQNVLRGLHYQLGRPQAKLVRVAEGEIFDVVVDMRASSPSFGHWTSVRLSAENGLQLWVPEGFAHGFLALSEHTTVLYKTSEYYAPDHERSLAWDDPQLAIAWPLRGAPILSEKDRNAPRFQDADTFD</sequence>
<dbReference type="InterPro" id="IPR000888">
    <property type="entry name" value="RmlC-like"/>
</dbReference>
<comment type="catalytic activity">
    <reaction evidence="1 5">
        <text>dTDP-4-dehydro-6-deoxy-alpha-D-glucose = dTDP-4-dehydro-beta-L-rhamnose</text>
        <dbReference type="Rhea" id="RHEA:16969"/>
        <dbReference type="ChEBI" id="CHEBI:57649"/>
        <dbReference type="ChEBI" id="CHEBI:62830"/>
        <dbReference type="EC" id="5.1.3.13"/>
    </reaction>
</comment>
<dbReference type="InterPro" id="IPR014710">
    <property type="entry name" value="RmlC-like_jellyroll"/>
</dbReference>
<reference evidence="6 7" key="1">
    <citation type="submission" date="2017-05" db="EMBL/GenBank/DDBJ databases">
        <title>Complete and WGS of Bordetella genogroups.</title>
        <authorList>
            <person name="Spilker T."/>
            <person name="Lipuma J."/>
        </authorList>
    </citation>
    <scope>NUCLEOTIDE SEQUENCE [LARGE SCALE GENOMIC DNA]</scope>
    <source>
        <strain evidence="6 7">AU9795</strain>
    </source>
</reference>
<evidence type="ECO:0000256" key="5">
    <source>
        <dbReference type="RuleBase" id="RU364069"/>
    </source>
</evidence>
<comment type="subunit">
    <text evidence="5">Homodimer.</text>
</comment>
<comment type="pathway">
    <text evidence="5">Carbohydrate biosynthesis; dTDP-L-rhamnose biosynthesis.</text>
</comment>
<protein>
    <recommendedName>
        <fullName evidence="4 5">dTDP-4-dehydrorhamnose 3,5-epimerase</fullName>
        <ecNumber evidence="3 5">5.1.3.13</ecNumber>
    </recommendedName>
    <alternativeName>
        <fullName evidence="5">Thymidine diphospho-4-keto-rhamnose 3,5-epimerase</fullName>
    </alternativeName>
</protein>
<dbReference type="CDD" id="cd00438">
    <property type="entry name" value="cupin_RmlC"/>
    <property type="match status" value="1"/>
</dbReference>
<dbReference type="PANTHER" id="PTHR21047:SF2">
    <property type="entry name" value="THYMIDINE DIPHOSPHO-4-KETO-RHAMNOSE 3,5-EPIMERASE"/>
    <property type="match status" value="1"/>
</dbReference>
<gene>
    <name evidence="6" type="ORF">CAL27_11355</name>
</gene>
<dbReference type="Proteomes" id="UP000216354">
    <property type="component" value="Unassembled WGS sequence"/>
</dbReference>
<proteinExistence type="inferred from homology"/>
<evidence type="ECO:0000256" key="3">
    <source>
        <dbReference type="ARBA" id="ARBA00012098"/>
    </source>
</evidence>
<comment type="function">
    <text evidence="2 5">Catalyzes the epimerization of the C3' and C5'positions of dTDP-6-deoxy-D-xylo-4-hexulose, forming dTDP-6-deoxy-L-lyxo-4-hexulose.</text>
</comment>
<dbReference type="RefSeq" id="WP_094831813.1">
    <property type="nucleotide sequence ID" value="NZ_NEVR01000002.1"/>
</dbReference>
<evidence type="ECO:0000256" key="1">
    <source>
        <dbReference type="ARBA" id="ARBA00001298"/>
    </source>
</evidence>
<dbReference type="Gene3D" id="2.60.120.10">
    <property type="entry name" value="Jelly Rolls"/>
    <property type="match status" value="1"/>
</dbReference>
<evidence type="ECO:0000313" key="7">
    <source>
        <dbReference type="Proteomes" id="UP000216354"/>
    </source>
</evidence>
<name>A0ABX4F342_9BORD</name>
<dbReference type="Pfam" id="PF00908">
    <property type="entry name" value="dTDP_sugar_isom"/>
    <property type="match status" value="1"/>
</dbReference>
<dbReference type="EC" id="5.1.3.13" evidence="3 5"/>
<keyword evidence="5" id="KW-0413">Isomerase</keyword>
<dbReference type="InterPro" id="IPR011051">
    <property type="entry name" value="RmlC_Cupin_sf"/>
</dbReference>
<dbReference type="SUPFAM" id="SSF51182">
    <property type="entry name" value="RmlC-like cupins"/>
    <property type="match status" value="1"/>
</dbReference>
<keyword evidence="7" id="KW-1185">Reference proteome</keyword>
<evidence type="ECO:0000313" key="6">
    <source>
        <dbReference type="EMBL" id="OZI66099.1"/>
    </source>
</evidence>
<evidence type="ECO:0000256" key="2">
    <source>
        <dbReference type="ARBA" id="ARBA00001997"/>
    </source>
</evidence>
<evidence type="ECO:0000256" key="4">
    <source>
        <dbReference type="ARBA" id="ARBA00019595"/>
    </source>
</evidence>
<comment type="caution">
    <text evidence="6">The sequence shown here is derived from an EMBL/GenBank/DDBJ whole genome shotgun (WGS) entry which is preliminary data.</text>
</comment>
<dbReference type="EMBL" id="NEVR01000002">
    <property type="protein sequence ID" value="OZI66099.1"/>
    <property type="molecule type" value="Genomic_DNA"/>
</dbReference>
<comment type="similarity">
    <text evidence="5">Belongs to the dTDP-4-dehydrorhamnose 3,5-epimerase family.</text>
</comment>
<dbReference type="PANTHER" id="PTHR21047">
    <property type="entry name" value="DTDP-6-DEOXY-D-GLUCOSE-3,5 EPIMERASE"/>
    <property type="match status" value="1"/>
</dbReference>
<accession>A0ABX4F342</accession>
<organism evidence="6 7">
    <name type="scientific">Bordetella genomosp. 1</name>
    <dbReference type="NCBI Taxonomy" id="1395607"/>
    <lineage>
        <taxon>Bacteria</taxon>
        <taxon>Pseudomonadati</taxon>
        <taxon>Pseudomonadota</taxon>
        <taxon>Betaproteobacteria</taxon>
        <taxon>Burkholderiales</taxon>
        <taxon>Alcaligenaceae</taxon>
        <taxon>Bordetella</taxon>
    </lineage>
</organism>